<organism evidence="2 3">
    <name type="scientific">Nocardioides aromaticivorans</name>
    <dbReference type="NCBI Taxonomy" id="200618"/>
    <lineage>
        <taxon>Bacteria</taxon>
        <taxon>Bacillati</taxon>
        <taxon>Actinomycetota</taxon>
        <taxon>Actinomycetes</taxon>
        <taxon>Propionibacteriales</taxon>
        <taxon>Nocardioidaceae</taxon>
        <taxon>Nocardioides</taxon>
    </lineage>
</organism>
<dbReference type="SUPFAM" id="SSF48452">
    <property type="entry name" value="TPR-like"/>
    <property type="match status" value="1"/>
</dbReference>
<protein>
    <submittedName>
        <fullName evidence="2">Tetratricopeptide (TPR) repeat protein</fullName>
    </submittedName>
</protein>
<dbReference type="Gene3D" id="1.25.40.10">
    <property type="entry name" value="Tetratricopeptide repeat domain"/>
    <property type="match status" value="1"/>
</dbReference>
<gene>
    <name evidence="2" type="ORF">BJ993_000956</name>
</gene>
<dbReference type="RefSeq" id="WP_179647931.1">
    <property type="nucleotide sequence ID" value="NZ_JACBZM010000001.1"/>
</dbReference>
<evidence type="ECO:0000313" key="3">
    <source>
        <dbReference type="Proteomes" id="UP000562045"/>
    </source>
</evidence>
<dbReference type="EMBL" id="JACBZM010000001">
    <property type="protein sequence ID" value="NYI43876.1"/>
    <property type="molecule type" value="Genomic_DNA"/>
</dbReference>
<reference evidence="2 3" key="1">
    <citation type="submission" date="2020-07" db="EMBL/GenBank/DDBJ databases">
        <title>Sequencing the genomes of 1000 actinobacteria strains.</title>
        <authorList>
            <person name="Klenk H.-P."/>
        </authorList>
    </citation>
    <scope>NUCLEOTIDE SEQUENCE [LARGE SCALE GENOMIC DNA]</scope>
    <source>
        <strain evidence="2 3">DSM 15131</strain>
    </source>
</reference>
<accession>A0A7Z0CJN8</accession>
<dbReference type="Proteomes" id="UP000562045">
    <property type="component" value="Unassembled WGS sequence"/>
</dbReference>
<sequence>MARPARAAVRRLRQRRAAPPTPAEEQRAAWLAESAAHVEARRFEDAERVLDKALASEPDEITLLAARARLEGRRGDWAAARDRWAELVATRADDLNAPGWVSAVHSHRRARDIDAAEAIATQALERYAHRRIVLWETAHVAMARADWDQAVVRWVRYWRSAARDDPDPRPLPRRASQADWFEAAWHEVVNHLDSADALLDRPAGPLFHRALARVLGKSSMDDDRIRVLERAARLYPDDAPVAYELAAARLESGTTPGALPIGADEVAEVRGALPSYTATGTGLGPVRLVRVPRHSSLELALRSGHYIDRPAVGRLVQEISERDRWPEPLSPTNILLAQARAWADEFGARFASPPHLPAETLSDAVMVNVYHESALFVPMQRLAAELAARAAGEPVLIEVLGTELGYLEGYASGDFDLVFLYFALLERGANAFLVRIENESVGRATETVRFVPKWRSVMAALDVVEDPAPHTRAVVPAGIRRVVPLVEELDDVVVYQSGSVVKEFAYDRSIEQQYPIHATARLHPEESVLQTFEYPLTRVARLTGRALGAEGGRARGSVEVGEPLGGTWQEWLHRATSPLLEHLARTAAADIERRGVTEAHIGDHLYAESVIVGDTVRRAGGRVIVWPHSTNPVHVDLRRADSFDEVHAVTHSGAEAWRRAFPDKVVHHSADSMLSPSPPRPFEPGKPVSLVIFGGRSTLGNMPTLDTAAHRELYIRLFDELAALREHHPVDVYFKPRGLTGEHEHWLFQTVGKTAGWKPIYQHSLRLELPNMVFASVSMGTSALIEGLTRGVPGFVVREFPVRDYTTLDAEAFPIVPAAEAMELLAKATTAEGYDELVARELHHMKDELGL</sequence>
<name>A0A7Z0CJN8_9ACTN</name>
<proteinExistence type="predicted"/>
<comment type="caution">
    <text evidence="2">The sequence shown here is derived from an EMBL/GenBank/DDBJ whole genome shotgun (WGS) entry which is preliminary data.</text>
</comment>
<feature type="region of interest" description="Disordered" evidence="1">
    <location>
        <begin position="1"/>
        <end position="29"/>
    </location>
</feature>
<dbReference type="AlphaFoldDB" id="A0A7Z0CJN8"/>
<evidence type="ECO:0000256" key="1">
    <source>
        <dbReference type="SAM" id="MobiDB-lite"/>
    </source>
</evidence>
<evidence type="ECO:0000313" key="2">
    <source>
        <dbReference type="EMBL" id="NYI43876.1"/>
    </source>
</evidence>
<dbReference type="InterPro" id="IPR011990">
    <property type="entry name" value="TPR-like_helical_dom_sf"/>
</dbReference>